<sequence length="88" mass="9743">MAPCWGRLFQRLRNIKGTPLTNDGTCFRLGEDPAVALLATFMGVRIRARIGFSLVAPGWRREPGYLTRKLSVGRGPYGGSLRVRAELP</sequence>
<evidence type="ECO:0000313" key="1">
    <source>
        <dbReference type="EMBL" id="ATB50505.1"/>
    </source>
</evidence>
<evidence type="ECO:0000313" key="2">
    <source>
        <dbReference type="Proteomes" id="UP000217343"/>
    </source>
</evidence>
<gene>
    <name evidence="1" type="ORF">MYMAC_006161</name>
</gene>
<keyword evidence="2" id="KW-1185">Reference proteome</keyword>
<accession>A0A250K365</accession>
<proteinExistence type="predicted"/>
<dbReference type="AlphaFoldDB" id="A0A250K365"/>
<dbReference type="Proteomes" id="UP000217343">
    <property type="component" value="Chromosome"/>
</dbReference>
<dbReference type="EMBL" id="CP022203">
    <property type="protein sequence ID" value="ATB50505.1"/>
    <property type="molecule type" value="Genomic_DNA"/>
</dbReference>
<organism evidence="1 2">
    <name type="scientific">Corallococcus macrosporus DSM 14697</name>
    <dbReference type="NCBI Taxonomy" id="1189310"/>
    <lineage>
        <taxon>Bacteria</taxon>
        <taxon>Pseudomonadati</taxon>
        <taxon>Myxococcota</taxon>
        <taxon>Myxococcia</taxon>
        <taxon>Myxococcales</taxon>
        <taxon>Cystobacterineae</taxon>
        <taxon>Myxococcaceae</taxon>
        <taxon>Corallococcus</taxon>
    </lineage>
</organism>
<protein>
    <submittedName>
        <fullName evidence="1">Uncharacterized protein</fullName>
    </submittedName>
</protein>
<reference evidence="1 2" key="1">
    <citation type="submission" date="2017-06" db="EMBL/GenBank/DDBJ databases">
        <title>Sequencing and comparative analysis of myxobacterial genomes.</title>
        <authorList>
            <person name="Rupp O."/>
            <person name="Goesmann A."/>
            <person name="Sogaard-Andersen L."/>
        </authorList>
    </citation>
    <scope>NUCLEOTIDE SEQUENCE [LARGE SCALE GENOMIC DNA]</scope>
    <source>
        <strain evidence="1 2">DSM 14697</strain>
    </source>
</reference>
<dbReference type="KEGG" id="mmas:MYMAC_006161"/>
<name>A0A250K365_9BACT</name>